<accession>A0A9W6T8G5</accession>
<dbReference type="EMBL" id="BSXN01004788">
    <property type="protein sequence ID" value="GME81853.1"/>
    <property type="molecule type" value="Genomic_DNA"/>
</dbReference>
<keyword evidence="1" id="KW-0472">Membrane</keyword>
<gene>
    <name evidence="2" type="ORF">Cboi02_000667100</name>
</gene>
<sequence>MKGSQQNNNCKIEFMKQIEPLFVKPCGETNRFLPFNIQEGNKYLSYITLNKIKPNGFRVLSIGIVDCEEDFCDIISAVDWFGDDEVDFVDVPFAIEPFVVAVVVVVVVGVLVAEVVIVVVVEDEVDAEVYADGVEEWVFDFEAIEDLLGNEFWTTKDHFVSGAVCGCD</sequence>
<name>A0A9W6T8G5_CANBO</name>
<evidence type="ECO:0000313" key="2">
    <source>
        <dbReference type="EMBL" id="GME81853.1"/>
    </source>
</evidence>
<protein>
    <submittedName>
        <fullName evidence="2">Unnamed protein product</fullName>
    </submittedName>
</protein>
<keyword evidence="1" id="KW-0812">Transmembrane</keyword>
<reference evidence="2" key="1">
    <citation type="submission" date="2023-04" db="EMBL/GenBank/DDBJ databases">
        <title>Candida boidinii NBRC 10035.</title>
        <authorList>
            <person name="Ichikawa N."/>
            <person name="Sato H."/>
            <person name="Tonouchi N."/>
        </authorList>
    </citation>
    <scope>NUCLEOTIDE SEQUENCE</scope>
    <source>
        <strain evidence="2">NBRC 10035</strain>
    </source>
</reference>
<evidence type="ECO:0000256" key="1">
    <source>
        <dbReference type="SAM" id="Phobius"/>
    </source>
</evidence>
<keyword evidence="1" id="KW-1133">Transmembrane helix</keyword>
<dbReference type="Proteomes" id="UP001165120">
    <property type="component" value="Unassembled WGS sequence"/>
</dbReference>
<feature type="transmembrane region" description="Helical" evidence="1">
    <location>
        <begin position="98"/>
        <end position="121"/>
    </location>
</feature>
<proteinExistence type="predicted"/>
<keyword evidence="3" id="KW-1185">Reference proteome</keyword>
<comment type="caution">
    <text evidence="2">The sequence shown here is derived from an EMBL/GenBank/DDBJ whole genome shotgun (WGS) entry which is preliminary data.</text>
</comment>
<organism evidence="2 3">
    <name type="scientific">Candida boidinii</name>
    <name type="common">Yeast</name>
    <dbReference type="NCBI Taxonomy" id="5477"/>
    <lineage>
        <taxon>Eukaryota</taxon>
        <taxon>Fungi</taxon>
        <taxon>Dikarya</taxon>
        <taxon>Ascomycota</taxon>
        <taxon>Saccharomycotina</taxon>
        <taxon>Pichiomycetes</taxon>
        <taxon>Pichiales</taxon>
        <taxon>Pichiaceae</taxon>
        <taxon>Ogataea</taxon>
        <taxon>Ogataea/Candida clade</taxon>
    </lineage>
</organism>
<dbReference type="AlphaFoldDB" id="A0A9W6T8G5"/>
<evidence type="ECO:0000313" key="3">
    <source>
        <dbReference type="Proteomes" id="UP001165120"/>
    </source>
</evidence>